<organism evidence="4 5">
    <name type="scientific">Diploscapter pachys</name>
    <dbReference type="NCBI Taxonomy" id="2018661"/>
    <lineage>
        <taxon>Eukaryota</taxon>
        <taxon>Metazoa</taxon>
        <taxon>Ecdysozoa</taxon>
        <taxon>Nematoda</taxon>
        <taxon>Chromadorea</taxon>
        <taxon>Rhabditida</taxon>
        <taxon>Rhabditina</taxon>
        <taxon>Rhabditomorpha</taxon>
        <taxon>Rhabditoidea</taxon>
        <taxon>Rhabditidae</taxon>
        <taxon>Diploscapter</taxon>
    </lineage>
</organism>
<evidence type="ECO:0000259" key="3">
    <source>
        <dbReference type="PROSITE" id="PS50001"/>
    </source>
</evidence>
<sequence length="304" mass="34223">MGIYIVPITYFPSPSKSSKSASRSKTGRVLVIPVRSVRFARSLPHRYEQPHKKSPKPPTRICEPLALDTVAVDAMSRSTAPVWAVPAEYANSPIAKELAESVEERPLPPTQYYDSACNTLNDSKNSRPHSKYSMAGNIEKDSPREERTVTLLEQIIRTHTIWYLPHVGRPTAMHLLRKMEAGNFIVRSSSRPHCMAISVKLPERCDMETDHYIVEKVGNGGARGITSSIEIALGYIGLQNDQISAIDSSDGTRFVGLPLALYELYQIRRSNLILILYVFMSNLFLSLYLFIRPREDDRQKAFAT</sequence>
<dbReference type="CDD" id="cd00173">
    <property type="entry name" value="SH2"/>
    <property type="match status" value="1"/>
</dbReference>
<protein>
    <recommendedName>
        <fullName evidence="3">SH2 domain-containing protein</fullName>
    </recommendedName>
</protein>
<evidence type="ECO:0000256" key="1">
    <source>
        <dbReference type="PROSITE-ProRule" id="PRU00191"/>
    </source>
</evidence>
<dbReference type="InterPro" id="IPR036860">
    <property type="entry name" value="SH2_dom_sf"/>
</dbReference>
<keyword evidence="2" id="KW-0472">Membrane</keyword>
<evidence type="ECO:0000313" key="5">
    <source>
        <dbReference type="Proteomes" id="UP000218231"/>
    </source>
</evidence>
<gene>
    <name evidence="4" type="ORF">WR25_00438</name>
</gene>
<dbReference type="OrthoDB" id="21085at2759"/>
<keyword evidence="1" id="KW-0727">SH2 domain</keyword>
<comment type="caution">
    <text evidence="4">The sequence shown here is derived from an EMBL/GenBank/DDBJ whole genome shotgun (WGS) entry which is preliminary data.</text>
</comment>
<proteinExistence type="predicted"/>
<feature type="transmembrane region" description="Helical" evidence="2">
    <location>
        <begin position="272"/>
        <end position="291"/>
    </location>
</feature>
<dbReference type="Proteomes" id="UP000218231">
    <property type="component" value="Unassembled WGS sequence"/>
</dbReference>
<keyword evidence="2" id="KW-0812">Transmembrane</keyword>
<dbReference type="Pfam" id="PF00017">
    <property type="entry name" value="SH2"/>
    <property type="match status" value="1"/>
</dbReference>
<dbReference type="EMBL" id="LIAE01007509">
    <property type="protein sequence ID" value="PAV78838.1"/>
    <property type="molecule type" value="Genomic_DNA"/>
</dbReference>
<dbReference type="Gene3D" id="3.30.505.10">
    <property type="entry name" value="SH2 domain"/>
    <property type="match status" value="1"/>
</dbReference>
<dbReference type="AlphaFoldDB" id="A0A2A2KY24"/>
<evidence type="ECO:0000256" key="2">
    <source>
        <dbReference type="SAM" id="Phobius"/>
    </source>
</evidence>
<accession>A0A2A2KY24</accession>
<dbReference type="InterPro" id="IPR000980">
    <property type="entry name" value="SH2"/>
</dbReference>
<evidence type="ECO:0000313" key="4">
    <source>
        <dbReference type="EMBL" id="PAV78838.1"/>
    </source>
</evidence>
<keyword evidence="5" id="KW-1185">Reference proteome</keyword>
<dbReference type="SUPFAM" id="SSF55550">
    <property type="entry name" value="SH2 domain"/>
    <property type="match status" value="1"/>
</dbReference>
<feature type="domain" description="SH2" evidence="3">
    <location>
        <begin position="162"/>
        <end position="235"/>
    </location>
</feature>
<dbReference type="PROSITE" id="PS50001">
    <property type="entry name" value="SH2"/>
    <property type="match status" value="1"/>
</dbReference>
<reference evidence="4 5" key="1">
    <citation type="journal article" date="2017" name="Curr. Biol.">
        <title>Genome architecture and evolution of a unichromosomal asexual nematode.</title>
        <authorList>
            <person name="Fradin H."/>
            <person name="Zegar C."/>
            <person name="Gutwein M."/>
            <person name="Lucas J."/>
            <person name="Kovtun M."/>
            <person name="Corcoran D."/>
            <person name="Baugh L.R."/>
            <person name="Kiontke K."/>
            <person name="Gunsalus K."/>
            <person name="Fitch D.H."/>
            <person name="Piano F."/>
        </authorList>
    </citation>
    <scope>NUCLEOTIDE SEQUENCE [LARGE SCALE GENOMIC DNA]</scope>
    <source>
        <strain evidence="4">PF1309</strain>
    </source>
</reference>
<keyword evidence="2" id="KW-1133">Transmembrane helix</keyword>
<dbReference type="STRING" id="2018661.A0A2A2KY24"/>
<name>A0A2A2KY24_9BILA</name>